<dbReference type="InterPro" id="IPR038224">
    <property type="entry name" value="SATB_ULD_sf"/>
</dbReference>
<dbReference type="Gene3D" id="1.10.10.60">
    <property type="entry name" value="Homeodomain-like"/>
    <property type="match status" value="1"/>
</dbReference>
<dbReference type="Proteomes" id="UP001352852">
    <property type="component" value="Unassembled WGS sequence"/>
</dbReference>
<dbReference type="SUPFAM" id="SSF46689">
    <property type="entry name" value="Homeodomain-like"/>
    <property type="match status" value="1"/>
</dbReference>
<dbReference type="PROSITE" id="PS51983">
    <property type="entry name" value="CUTL"/>
    <property type="match status" value="1"/>
</dbReference>
<evidence type="ECO:0000256" key="2">
    <source>
        <dbReference type="ARBA" id="ARBA00022737"/>
    </source>
</evidence>
<evidence type="ECO:0000256" key="3">
    <source>
        <dbReference type="ARBA" id="ARBA00022843"/>
    </source>
</evidence>
<dbReference type="Gene3D" id="3.10.20.710">
    <property type="entry name" value="SATB, ubiquitin-like oligomerisation domain"/>
    <property type="match status" value="1"/>
</dbReference>
<accession>A0ABU7CPQ2</accession>
<keyword evidence="8" id="KW-0539">Nucleus</keyword>
<dbReference type="PANTHER" id="PTHR15116:SF14">
    <property type="entry name" value="DNA-BINDING PROTEIN SATB1"/>
    <property type="match status" value="1"/>
</dbReference>
<feature type="compositionally biased region" description="Polar residues" evidence="9">
    <location>
        <begin position="823"/>
        <end position="834"/>
    </location>
</feature>
<feature type="domain" description="CMP" evidence="11">
    <location>
        <begin position="68"/>
        <end position="169"/>
    </location>
</feature>
<keyword evidence="5" id="KW-0238">DNA-binding</keyword>
<dbReference type="InterPro" id="IPR032355">
    <property type="entry name" value="CUTL"/>
</dbReference>
<dbReference type="Pfam" id="PF02376">
    <property type="entry name" value="CUT"/>
    <property type="match status" value="2"/>
</dbReference>
<feature type="compositionally biased region" description="Basic and acidic residues" evidence="9">
    <location>
        <begin position="12"/>
        <end position="21"/>
    </location>
</feature>
<reference evidence="13 14" key="1">
    <citation type="submission" date="2021-06" db="EMBL/GenBank/DDBJ databases">
        <authorList>
            <person name="Palmer J.M."/>
        </authorList>
    </citation>
    <scope>NUCLEOTIDE SEQUENCE [LARGE SCALE GENOMIC DNA]</scope>
    <source>
        <strain evidence="13 14">CL_MEX2019</strain>
        <tissue evidence="13">Muscle</tissue>
    </source>
</reference>
<dbReference type="Gene3D" id="1.10.260.40">
    <property type="entry name" value="lambda repressor-like DNA-binding domains"/>
    <property type="match status" value="2"/>
</dbReference>
<dbReference type="SUPFAM" id="SSF47413">
    <property type="entry name" value="lambda repressor-like DNA-binding domains"/>
    <property type="match status" value="2"/>
</dbReference>
<dbReference type="Gene3D" id="1.10.260.70">
    <property type="entry name" value="SATB, CULT domain"/>
    <property type="match status" value="1"/>
</dbReference>
<evidence type="ECO:0000259" key="11">
    <source>
        <dbReference type="PROSITE" id="PS51982"/>
    </source>
</evidence>
<name>A0ABU7CPQ2_9TELE</name>
<feature type="region of interest" description="Disordered" evidence="9">
    <location>
        <begin position="823"/>
        <end position="907"/>
    </location>
</feature>
<feature type="domain" description="CUT" evidence="10">
    <location>
        <begin position="504"/>
        <end position="591"/>
    </location>
</feature>
<evidence type="ECO:0000259" key="10">
    <source>
        <dbReference type="PROSITE" id="PS51042"/>
    </source>
</evidence>
<keyword evidence="7" id="KW-0804">Transcription</keyword>
<feature type="domain" description="CUT" evidence="10">
    <location>
        <begin position="386"/>
        <end position="473"/>
    </location>
</feature>
<feature type="region of interest" description="Disordered" evidence="9">
    <location>
        <begin position="1"/>
        <end position="62"/>
    </location>
</feature>
<dbReference type="InterPro" id="IPR003350">
    <property type="entry name" value="CUT_dom"/>
</dbReference>
<dbReference type="InterPro" id="IPR010982">
    <property type="entry name" value="Lambda_DNA-bd_dom_sf"/>
</dbReference>
<evidence type="ECO:0000256" key="5">
    <source>
        <dbReference type="ARBA" id="ARBA00023125"/>
    </source>
</evidence>
<evidence type="ECO:0000256" key="6">
    <source>
        <dbReference type="ARBA" id="ARBA00023155"/>
    </source>
</evidence>
<dbReference type="InterPro" id="IPR032392">
    <property type="entry name" value="ULD"/>
</dbReference>
<dbReference type="InterPro" id="IPR009057">
    <property type="entry name" value="Homeodomain-like_sf"/>
</dbReference>
<protein>
    <recommendedName>
        <fullName evidence="15">SATB homeobox 1a</fullName>
    </recommendedName>
</protein>
<dbReference type="InterPro" id="IPR038216">
    <property type="entry name" value="SATB_CUTL_sf"/>
</dbReference>
<evidence type="ECO:0000256" key="9">
    <source>
        <dbReference type="SAM" id="MobiDB-lite"/>
    </source>
</evidence>
<dbReference type="SMART" id="SM01109">
    <property type="entry name" value="CUT"/>
    <property type="match status" value="2"/>
</dbReference>
<dbReference type="Pfam" id="PF16534">
    <property type="entry name" value="ULD"/>
    <property type="match status" value="1"/>
</dbReference>
<feature type="compositionally biased region" description="Basic and acidic residues" evidence="9">
    <location>
        <begin position="861"/>
        <end position="880"/>
    </location>
</feature>
<evidence type="ECO:0008006" key="15">
    <source>
        <dbReference type="Google" id="ProtNLM"/>
    </source>
</evidence>
<proteinExistence type="predicted"/>
<evidence type="ECO:0000256" key="1">
    <source>
        <dbReference type="ARBA" id="ARBA00004123"/>
    </source>
</evidence>
<evidence type="ECO:0000256" key="7">
    <source>
        <dbReference type="ARBA" id="ARBA00023163"/>
    </source>
</evidence>
<evidence type="ECO:0000256" key="4">
    <source>
        <dbReference type="ARBA" id="ARBA00023015"/>
    </source>
</evidence>
<keyword evidence="6" id="KW-0371">Homeobox</keyword>
<evidence type="ECO:0000259" key="12">
    <source>
        <dbReference type="PROSITE" id="PS51983"/>
    </source>
</evidence>
<comment type="subcellular location">
    <subcellularLocation>
        <location evidence="1">Nucleus</location>
    </subcellularLocation>
</comment>
<keyword evidence="3" id="KW-0832">Ubl conjugation</keyword>
<evidence type="ECO:0000256" key="8">
    <source>
        <dbReference type="ARBA" id="ARBA00023242"/>
    </source>
</evidence>
<keyword evidence="4" id="KW-0805">Transcription regulation</keyword>
<feature type="region of interest" description="Disordered" evidence="9">
    <location>
        <begin position="475"/>
        <end position="499"/>
    </location>
</feature>
<dbReference type="PROSITE" id="PS51042">
    <property type="entry name" value="CUT"/>
    <property type="match status" value="2"/>
</dbReference>
<dbReference type="CDD" id="cd11585">
    <property type="entry name" value="SATB1_N"/>
    <property type="match status" value="1"/>
</dbReference>
<sequence>MDPPCDGIGKTESNDPSEKPRPPPAKIARLEQNKMGPSTPERARQGSPVPKSPCATQKPTTASWHSKGTLLPVFCVVEHQESSLEVEGRDEHAEFVLVKRDLLFNQLTEMALLTLGYSHSSAAQAKGLIQVGRWNPVPLSSVTDTPDATVADMLHDVHHVVTLKIQLNSCPKLEDLPAEQWSISNVRNALKELLKDMNQSSLAKECPLSQGMISSVVNSTYYANVSAAKCHEFGRWYKHFKRSKCHKELDSFSEQSADITHTQQPIQGNSVDQNSNLLFPHGAVANICGRPSLGLHPPGLVPQPLSSQMVNQQLMMTQFLNQQYAVTRMLAGQALSSSPQQYLNHPPVGRPPAKAFSKAPDSQASQQAHCGPVGCPATMPQNQIGATASSVAPTDVPSDIYHSVREELRRAGISQAIFARVAFNRTQGLLSEILRKEEDLKHASQSLLVNLRAMNSFLQLPEAERERMYQEEKERSMTGFPPSCNNTPPRSTQARLSPVTADRGLRTDSCVLNVNASIYEEIQHEMKRAKVSQALFAKVSVSKSQGWLCELLRWKEDPCPENRTLWENLCMIRRFLSLSQIERDAIYEQESGSVTSQYCADRFTVLNNDSVLHQRNSMMSQQHHLQPHHPLQPEPGLDLSPPQPCTASPAESEAGGAWGHFRANLQSRPYWDDERGDSPEWVDGEKENANNLFVEWGITGRAGFIGRESDVQKRDGNLELRGQDDISQNSQCENVKNNVFVNRSTVKSENNSRVGVCSETDNQTIAKQDVQGDRLKLSNDALGILQSFIRDVGLYPDEEAIHTLSAQLGLPKDTIQGFFSSQDLEQSQDNSQSPMHRHDNQQVCSNPDLYEPDLTTQEPEVTVKAEQKETRVEKIVRDTTSEVPISMESDVATQTLPPMKEEQDSYI</sequence>
<comment type="caution">
    <text evidence="13">The sequence shown here is derived from an EMBL/GenBank/DDBJ whole genome shotgun (WGS) entry which is preliminary data.</text>
</comment>
<dbReference type="EMBL" id="JAHUTJ010000403">
    <property type="protein sequence ID" value="MED6263725.1"/>
    <property type="molecule type" value="Genomic_DNA"/>
</dbReference>
<feature type="compositionally biased region" description="Polar residues" evidence="9">
    <location>
        <begin position="483"/>
        <end position="495"/>
    </location>
</feature>
<dbReference type="PANTHER" id="PTHR15116">
    <property type="entry name" value="DNA-BINDING PROTEIN SATB FAMILY MEMBER"/>
    <property type="match status" value="1"/>
</dbReference>
<evidence type="ECO:0000313" key="13">
    <source>
        <dbReference type="EMBL" id="MED6263725.1"/>
    </source>
</evidence>
<dbReference type="PROSITE" id="PS51982">
    <property type="entry name" value="CMP"/>
    <property type="match status" value="1"/>
</dbReference>
<feature type="region of interest" description="Disordered" evidence="9">
    <location>
        <begin position="618"/>
        <end position="655"/>
    </location>
</feature>
<feature type="domain" description="CUTL" evidence="12">
    <location>
        <begin position="172"/>
        <end position="245"/>
    </location>
</feature>
<keyword evidence="2" id="KW-0677">Repeat</keyword>
<gene>
    <name evidence="13" type="ORF">CHARACLAT_007372</name>
</gene>
<keyword evidence="14" id="KW-1185">Reference proteome</keyword>
<dbReference type="InterPro" id="IPR039673">
    <property type="entry name" value="SATB1/SATB2"/>
</dbReference>
<evidence type="ECO:0000313" key="14">
    <source>
        <dbReference type="Proteomes" id="UP001352852"/>
    </source>
</evidence>
<organism evidence="13 14">
    <name type="scientific">Characodon lateralis</name>
    <dbReference type="NCBI Taxonomy" id="208331"/>
    <lineage>
        <taxon>Eukaryota</taxon>
        <taxon>Metazoa</taxon>
        <taxon>Chordata</taxon>
        <taxon>Craniata</taxon>
        <taxon>Vertebrata</taxon>
        <taxon>Euteleostomi</taxon>
        <taxon>Actinopterygii</taxon>
        <taxon>Neopterygii</taxon>
        <taxon>Teleostei</taxon>
        <taxon>Neoteleostei</taxon>
        <taxon>Acanthomorphata</taxon>
        <taxon>Ovalentaria</taxon>
        <taxon>Atherinomorphae</taxon>
        <taxon>Cyprinodontiformes</taxon>
        <taxon>Goodeidae</taxon>
        <taxon>Characodon</taxon>
    </lineage>
</organism>
<feature type="region of interest" description="Disordered" evidence="9">
    <location>
        <begin position="337"/>
        <end position="370"/>
    </location>
</feature>
<dbReference type="Pfam" id="PF16557">
    <property type="entry name" value="CUTL"/>
    <property type="match status" value="1"/>
</dbReference>